<dbReference type="Gene3D" id="3.40.850.10">
    <property type="entry name" value="Kinesin motor domain"/>
    <property type="match status" value="1"/>
</dbReference>
<dbReference type="PROSITE" id="PS00411">
    <property type="entry name" value="KINESIN_MOTOR_1"/>
    <property type="match status" value="1"/>
</dbReference>
<dbReference type="GO" id="GO:0008017">
    <property type="term" value="F:microtubule binding"/>
    <property type="evidence" value="ECO:0007669"/>
    <property type="project" value="InterPro"/>
</dbReference>
<comment type="similarity">
    <text evidence="17 18">Belongs to the TRAFAC class myosin-kinesin ATPase superfamily. Kinesin family.</text>
</comment>
<evidence type="ECO:0000256" key="11">
    <source>
        <dbReference type="ARBA" id="ARBA00023054"/>
    </source>
</evidence>
<dbReference type="GO" id="GO:0051536">
    <property type="term" value="F:iron-sulfur cluster binding"/>
    <property type="evidence" value="ECO:0007669"/>
    <property type="project" value="UniProtKB-KW"/>
</dbReference>
<dbReference type="GO" id="GO:0051231">
    <property type="term" value="P:spindle elongation"/>
    <property type="evidence" value="ECO:0007669"/>
    <property type="project" value="TreeGrafter"/>
</dbReference>
<evidence type="ECO:0000256" key="18">
    <source>
        <dbReference type="RuleBase" id="RU000394"/>
    </source>
</evidence>
<feature type="domain" description="Kinesin motor" evidence="21">
    <location>
        <begin position="10"/>
        <end position="337"/>
    </location>
</feature>
<dbReference type="GO" id="GO:0005524">
    <property type="term" value="F:ATP binding"/>
    <property type="evidence" value="ECO:0007669"/>
    <property type="project" value="UniProtKB-UniRule"/>
</dbReference>
<dbReference type="FunFam" id="3.40.850.10:FF:000038">
    <property type="entry name" value="chromosome-associated kinesin KIF4A"/>
    <property type="match status" value="1"/>
</dbReference>
<dbReference type="PANTHER" id="PTHR47969:SF15">
    <property type="entry name" value="CHROMOSOME-ASSOCIATED KINESIN KIF4A-RELATED"/>
    <property type="match status" value="1"/>
</dbReference>
<evidence type="ECO:0000256" key="17">
    <source>
        <dbReference type="PROSITE-ProRule" id="PRU00283"/>
    </source>
</evidence>
<evidence type="ECO:0000256" key="13">
    <source>
        <dbReference type="ARBA" id="ARBA00023175"/>
    </source>
</evidence>
<keyword evidence="6" id="KW-0479">Metal-binding</keyword>
<dbReference type="InterPro" id="IPR036961">
    <property type="entry name" value="Kinesin_motor_dom_sf"/>
</dbReference>
<dbReference type="InterPro" id="IPR001752">
    <property type="entry name" value="Kinesin_motor_dom"/>
</dbReference>
<keyword evidence="14" id="KW-0206">Cytoskeleton</keyword>
<keyword evidence="8 17" id="KW-0067">ATP-binding</keyword>
<comment type="cofactor">
    <cofactor evidence="16">
        <name>[2Fe-2S] cluster</name>
        <dbReference type="ChEBI" id="CHEBI:190135"/>
    </cofactor>
</comment>
<evidence type="ECO:0000256" key="5">
    <source>
        <dbReference type="ARBA" id="ARBA00022701"/>
    </source>
</evidence>
<evidence type="ECO:0000256" key="1">
    <source>
        <dbReference type="ARBA" id="ARBA00001966"/>
    </source>
</evidence>
<dbReference type="GO" id="GO:0007052">
    <property type="term" value="P:mitotic spindle organization"/>
    <property type="evidence" value="ECO:0007669"/>
    <property type="project" value="TreeGrafter"/>
</dbReference>
<keyword evidence="15" id="KW-0539">Nucleus</keyword>
<evidence type="ECO:0000313" key="22">
    <source>
        <dbReference type="EMBL" id="KAK4297569.1"/>
    </source>
</evidence>
<dbReference type="Pfam" id="PF00225">
    <property type="entry name" value="Kinesin"/>
    <property type="match status" value="1"/>
</dbReference>
<dbReference type="PROSITE" id="PS50067">
    <property type="entry name" value="KINESIN_MOTOR_2"/>
    <property type="match status" value="1"/>
</dbReference>
<evidence type="ECO:0000256" key="6">
    <source>
        <dbReference type="ARBA" id="ARBA00022723"/>
    </source>
</evidence>
<keyword evidence="7 17" id="KW-0547">Nucleotide-binding</keyword>
<keyword evidence="23" id="KW-1185">Reference proteome</keyword>
<evidence type="ECO:0000256" key="4">
    <source>
        <dbReference type="ARBA" id="ARBA00022490"/>
    </source>
</evidence>
<dbReference type="PRINTS" id="PR00380">
    <property type="entry name" value="KINESINHEAVY"/>
</dbReference>
<evidence type="ECO:0000256" key="2">
    <source>
        <dbReference type="ARBA" id="ARBA00004123"/>
    </source>
</evidence>
<comment type="cofactor">
    <cofactor evidence="1">
        <name>[4Fe-4S] cluster</name>
        <dbReference type="ChEBI" id="CHEBI:49883"/>
    </cofactor>
</comment>
<protein>
    <recommendedName>
        <fullName evidence="18">Kinesin-like protein</fullName>
    </recommendedName>
</protein>
<proteinExistence type="inferred from homology"/>
<dbReference type="GO" id="GO:0005634">
    <property type="term" value="C:nucleus"/>
    <property type="evidence" value="ECO:0007669"/>
    <property type="project" value="UniProtKB-SubCell"/>
</dbReference>
<organism evidence="22 23">
    <name type="scientific">Petrolisthes manimaculis</name>
    <dbReference type="NCBI Taxonomy" id="1843537"/>
    <lineage>
        <taxon>Eukaryota</taxon>
        <taxon>Metazoa</taxon>
        <taxon>Ecdysozoa</taxon>
        <taxon>Arthropoda</taxon>
        <taxon>Crustacea</taxon>
        <taxon>Multicrustacea</taxon>
        <taxon>Malacostraca</taxon>
        <taxon>Eumalacostraca</taxon>
        <taxon>Eucarida</taxon>
        <taxon>Decapoda</taxon>
        <taxon>Pleocyemata</taxon>
        <taxon>Anomura</taxon>
        <taxon>Galatheoidea</taxon>
        <taxon>Porcellanidae</taxon>
        <taxon>Petrolisthes</taxon>
    </lineage>
</organism>
<evidence type="ECO:0000256" key="12">
    <source>
        <dbReference type="ARBA" id="ARBA00023125"/>
    </source>
</evidence>
<keyword evidence="12" id="KW-0238">DNA-binding</keyword>
<evidence type="ECO:0000256" key="20">
    <source>
        <dbReference type="SAM" id="MobiDB-lite"/>
    </source>
</evidence>
<dbReference type="GO" id="GO:0005829">
    <property type="term" value="C:cytosol"/>
    <property type="evidence" value="ECO:0007669"/>
    <property type="project" value="UniProtKB-ARBA"/>
</dbReference>
<dbReference type="GO" id="GO:0005874">
    <property type="term" value="C:microtubule"/>
    <property type="evidence" value="ECO:0007669"/>
    <property type="project" value="UniProtKB-KW"/>
</dbReference>
<evidence type="ECO:0000256" key="9">
    <source>
        <dbReference type="ARBA" id="ARBA00023004"/>
    </source>
</evidence>
<dbReference type="GO" id="GO:0046872">
    <property type="term" value="F:metal ion binding"/>
    <property type="evidence" value="ECO:0007669"/>
    <property type="project" value="UniProtKB-KW"/>
</dbReference>
<dbReference type="GO" id="GO:0007018">
    <property type="term" value="P:microtubule-based movement"/>
    <property type="evidence" value="ECO:0007669"/>
    <property type="project" value="InterPro"/>
</dbReference>
<keyword evidence="5 18" id="KW-0493">Microtubule</keyword>
<evidence type="ECO:0000259" key="21">
    <source>
        <dbReference type="PROSITE" id="PS50067"/>
    </source>
</evidence>
<accession>A0AAE1NY51</accession>
<dbReference type="Proteomes" id="UP001292094">
    <property type="component" value="Unassembled WGS sequence"/>
</dbReference>
<sequence length="855" mass="96025">MGEESGKVIPVRVAVRLRPLNTKELREGCQECIEITQDSPQVVVTGTDKAFTYDYAYPADSSQGYVYETAVKNVVKNLFKGYNVTVLAYGQTGTGKTHTMGTTYTRDDDIEPGIIPRAVKDIFDGVAEQNECEYMVKVSFIELYKENLFDLLSNGNRDDCSVDIREDPKGGIKIVGLTEIPVTSLEETMKCLEHGAMNRATGATAMNAHSSRSHAIFSLHIQQSNSKKDESIVCSKFHLVDLAGSERAKKTGATGVRFKEGVNINKGLLALGNVIAALCEEGNRGHIPYRDSKLTRLLQDSLGGNSHTVMVACVSPADSNLEETLSTLRYADRARKIKNKPIINRDPQAAELAKLRQQLLQLQVQLLASGTSDGKGQAAPSNTEVSALLSRNKAMEEEIEQLARALQSAIDENTNMAEKALMAEMSRDRMKVKLEELLAQTGNTYEALNKTLDVTVNPQFEDQLNLVKELQTKIVEMQSEQHKGEKAMMDLEISRHSTANNHNNNTHDALPTDNVKMEDDDNNTSNEGSPEKETKEFGTEFTLRQAKLNEELHGLNKALAMKEELMSKMTVNDAQFVVMKSKYEKEKRDMESHIDHLSKEKDELMQQLKVVCTGAAGNKLSEQRRKRVQELESEISGLKQKQKEQHKLLRMKDQSEAKVNKLNSEIQGMKATRVKLIRQMKEDSEKFREWKAKKDREVAKLKQADRQKQYQIVKMESLHSKQQNVLRRKMEEAVAINKRLKDAMAVQKAGAEKRAATRDLGSTTSRIRSWLESELDVVSVTKQAKQSLQTLVEDRKTISDQITKTERQLKKSDISPGRVAELESKVSNLENELKMRTAQINDLQAKIVHDDEGRS</sequence>
<evidence type="ECO:0000256" key="7">
    <source>
        <dbReference type="ARBA" id="ARBA00022741"/>
    </source>
</evidence>
<reference evidence="22" key="1">
    <citation type="submission" date="2023-11" db="EMBL/GenBank/DDBJ databases">
        <title>Genome assemblies of two species of porcelain crab, Petrolisthes cinctipes and Petrolisthes manimaculis (Anomura: Porcellanidae).</title>
        <authorList>
            <person name="Angst P."/>
        </authorList>
    </citation>
    <scope>NUCLEOTIDE SEQUENCE</scope>
    <source>
        <strain evidence="22">PB745_02</strain>
        <tissue evidence="22">Gill</tissue>
    </source>
</reference>
<keyword evidence="10" id="KW-0411">Iron-sulfur</keyword>
<dbReference type="InterPro" id="IPR027640">
    <property type="entry name" value="Kinesin-like_fam"/>
</dbReference>
<gene>
    <name evidence="22" type="ORF">Pmani_030022</name>
</gene>
<feature type="binding site" evidence="17">
    <location>
        <begin position="90"/>
        <end position="97"/>
    </location>
    <ligand>
        <name>ATP</name>
        <dbReference type="ChEBI" id="CHEBI:30616"/>
    </ligand>
</feature>
<dbReference type="GO" id="GO:0005875">
    <property type="term" value="C:microtubule associated complex"/>
    <property type="evidence" value="ECO:0007669"/>
    <property type="project" value="TreeGrafter"/>
</dbReference>
<evidence type="ECO:0000256" key="8">
    <source>
        <dbReference type="ARBA" id="ARBA00022840"/>
    </source>
</evidence>
<dbReference type="InterPro" id="IPR019821">
    <property type="entry name" value="Kinesin_motor_CS"/>
</dbReference>
<dbReference type="GO" id="GO:0003777">
    <property type="term" value="F:microtubule motor activity"/>
    <property type="evidence" value="ECO:0007669"/>
    <property type="project" value="InterPro"/>
</dbReference>
<dbReference type="SMART" id="SM00129">
    <property type="entry name" value="KISc"/>
    <property type="match status" value="1"/>
</dbReference>
<name>A0AAE1NY51_9EUCA</name>
<evidence type="ECO:0000256" key="15">
    <source>
        <dbReference type="ARBA" id="ARBA00023242"/>
    </source>
</evidence>
<feature type="region of interest" description="Disordered" evidence="20">
    <location>
        <begin position="498"/>
        <end position="536"/>
    </location>
</feature>
<evidence type="ECO:0000256" key="19">
    <source>
        <dbReference type="SAM" id="Coils"/>
    </source>
</evidence>
<evidence type="ECO:0000313" key="23">
    <source>
        <dbReference type="Proteomes" id="UP001292094"/>
    </source>
</evidence>
<feature type="coiled-coil region" evidence="19">
    <location>
        <begin position="545"/>
        <end position="679"/>
    </location>
</feature>
<dbReference type="InterPro" id="IPR027417">
    <property type="entry name" value="P-loop_NTPase"/>
</dbReference>
<dbReference type="EMBL" id="JAWZYT010003611">
    <property type="protein sequence ID" value="KAK4297569.1"/>
    <property type="molecule type" value="Genomic_DNA"/>
</dbReference>
<evidence type="ECO:0000256" key="10">
    <source>
        <dbReference type="ARBA" id="ARBA00023014"/>
    </source>
</evidence>
<dbReference type="CDD" id="cd01372">
    <property type="entry name" value="KISc_KIF4"/>
    <property type="match status" value="1"/>
</dbReference>
<comment type="caution">
    <text evidence="22">The sequence shown here is derived from an EMBL/GenBank/DDBJ whole genome shotgun (WGS) entry which is preliminary data.</text>
</comment>
<feature type="coiled-coil region" evidence="19">
    <location>
        <begin position="385"/>
        <end position="419"/>
    </location>
</feature>
<dbReference type="GO" id="GO:0003677">
    <property type="term" value="F:DNA binding"/>
    <property type="evidence" value="ECO:0007669"/>
    <property type="project" value="UniProtKB-KW"/>
</dbReference>
<dbReference type="Pfam" id="PF25764">
    <property type="entry name" value="KIF21A_4th"/>
    <property type="match status" value="1"/>
</dbReference>
<evidence type="ECO:0000256" key="16">
    <source>
        <dbReference type="ARBA" id="ARBA00034078"/>
    </source>
</evidence>
<keyword evidence="13 17" id="KW-0505">Motor protein</keyword>
<dbReference type="SUPFAM" id="SSF52540">
    <property type="entry name" value="P-loop containing nucleoside triphosphate hydrolases"/>
    <property type="match status" value="1"/>
</dbReference>
<dbReference type="AlphaFoldDB" id="A0AAE1NY51"/>
<keyword evidence="4" id="KW-0963">Cytoplasm</keyword>
<comment type="subcellular location">
    <subcellularLocation>
        <location evidence="3">Cytoplasm</location>
        <location evidence="3">Cytoskeleton</location>
    </subcellularLocation>
    <subcellularLocation>
        <location evidence="2">Nucleus</location>
    </subcellularLocation>
</comment>
<dbReference type="PANTHER" id="PTHR47969">
    <property type="entry name" value="CHROMOSOME-ASSOCIATED KINESIN KIF4A-RELATED"/>
    <property type="match status" value="1"/>
</dbReference>
<keyword evidence="11 19" id="KW-0175">Coiled coil</keyword>
<feature type="coiled-coil region" evidence="19">
    <location>
        <begin position="788"/>
        <end position="846"/>
    </location>
</feature>
<keyword evidence="9" id="KW-0408">Iron</keyword>
<evidence type="ECO:0000256" key="14">
    <source>
        <dbReference type="ARBA" id="ARBA00023212"/>
    </source>
</evidence>
<evidence type="ECO:0000256" key="3">
    <source>
        <dbReference type="ARBA" id="ARBA00004245"/>
    </source>
</evidence>